<comment type="caution">
    <text evidence="7">The sequence shown here is derived from an EMBL/GenBank/DDBJ whole genome shotgun (WGS) entry which is preliminary data.</text>
</comment>
<dbReference type="PROSITE" id="PS50931">
    <property type="entry name" value="HTH_LYSR"/>
    <property type="match status" value="1"/>
</dbReference>
<dbReference type="InterPro" id="IPR036388">
    <property type="entry name" value="WH-like_DNA-bd_sf"/>
</dbReference>
<name>A0ABV2I7Y9_9HYPH</name>
<dbReference type="Pfam" id="PF03466">
    <property type="entry name" value="LysR_substrate"/>
    <property type="match status" value="1"/>
</dbReference>
<dbReference type="PANTHER" id="PTHR30346:SF26">
    <property type="entry name" value="HYDROGEN PEROXIDE-INDUCIBLE GENES ACTIVATOR"/>
    <property type="match status" value="1"/>
</dbReference>
<organism evidence="7 8">
    <name type="scientific">Martelella mangrovi</name>
    <dbReference type="NCBI Taxonomy" id="1397477"/>
    <lineage>
        <taxon>Bacteria</taxon>
        <taxon>Pseudomonadati</taxon>
        <taxon>Pseudomonadota</taxon>
        <taxon>Alphaproteobacteria</taxon>
        <taxon>Hyphomicrobiales</taxon>
        <taxon>Aurantimonadaceae</taxon>
        <taxon>Martelella</taxon>
    </lineage>
</organism>
<evidence type="ECO:0000259" key="6">
    <source>
        <dbReference type="PROSITE" id="PS50931"/>
    </source>
</evidence>
<evidence type="ECO:0000256" key="1">
    <source>
        <dbReference type="ARBA" id="ARBA00009437"/>
    </source>
</evidence>
<evidence type="ECO:0000313" key="7">
    <source>
        <dbReference type="EMBL" id="MET3599020.1"/>
    </source>
</evidence>
<evidence type="ECO:0000256" key="2">
    <source>
        <dbReference type="ARBA" id="ARBA00023015"/>
    </source>
</evidence>
<accession>A0ABV2I7Y9</accession>
<evidence type="ECO:0000313" key="8">
    <source>
        <dbReference type="Proteomes" id="UP001549164"/>
    </source>
</evidence>
<dbReference type="Pfam" id="PF00126">
    <property type="entry name" value="HTH_1"/>
    <property type="match status" value="1"/>
</dbReference>
<dbReference type="InterPro" id="IPR036390">
    <property type="entry name" value="WH_DNA-bd_sf"/>
</dbReference>
<keyword evidence="4" id="KW-0010">Activator</keyword>
<protein>
    <submittedName>
        <fullName evidence="7">LysR family hydrogen peroxide-inducible transcriptional activator</fullName>
    </submittedName>
</protein>
<dbReference type="RefSeq" id="WP_354433323.1">
    <property type="nucleotide sequence ID" value="NZ_JBEPLY010000003.1"/>
</dbReference>
<dbReference type="Gene3D" id="3.40.190.10">
    <property type="entry name" value="Periplasmic binding protein-like II"/>
    <property type="match status" value="2"/>
</dbReference>
<keyword evidence="8" id="KW-1185">Reference proteome</keyword>
<dbReference type="InterPro" id="IPR005119">
    <property type="entry name" value="LysR_subst-bd"/>
</dbReference>
<dbReference type="InterPro" id="IPR000847">
    <property type="entry name" value="LysR_HTH_N"/>
</dbReference>
<dbReference type="Gene3D" id="1.10.10.10">
    <property type="entry name" value="Winged helix-like DNA-binding domain superfamily/Winged helix DNA-binding domain"/>
    <property type="match status" value="1"/>
</dbReference>
<dbReference type="Proteomes" id="UP001549164">
    <property type="component" value="Unassembled WGS sequence"/>
</dbReference>
<dbReference type="EMBL" id="JBEPLY010000003">
    <property type="protein sequence ID" value="MET3599020.1"/>
    <property type="molecule type" value="Genomic_DNA"/>
</dbReference>
<comment type="similarity">
    <text evidence="1">Belongs to the LysR transcriptional regulatory family.</text>
</comment>
<dbReference type="SUPFAM" id="SSF46785">
    <property type="entry name" value="Winged helix' DNA-binding domain"/>
    <property type="match status" value="1"/>
</dbReference>
<sequence>MVTLKQLRYFEALARERHFGHAAETVNVSQPALSAQIMEMEADLGVRLVERGRRQVLLTPEGKRVLGHAGTVLAAMAALERAAKPSVTPLSGPLAIGLIPTVAPYLIPGLVPYLNTHFPDAEVSLREAVTDRLLDDLEAGTLDVVIAALPLERDGLSTVKLFEDRFFMAVARNDTTVLASPLTQASIAPERLLLLEEGHCLRDQALALCTRTPRRAIVNVGATSMTTLLQMVANDMGMTLIPEMAIAAETARTALSILPFADPMPARSIGLAWRRSDARKGDMTALTEAIMACRQPSPPHKTR</sequence>
<gene>
    <name evidence="7" type="ORF">ABID12_000951</name>
</gene>
<dbReference type="PRINTS" id="PR00039">
    <property type="entry name" value="HTHLYSR"/>
</dbReference>
<evidence type="ECO:0000256" key="3">
    <source>
        <dbReference type="ARBA" id="ARBA00023125"/>
    </source>
</evidence>
<keyword evidence="2" id="KW-0805">Transcription regulation</keyword>
<keyword evidence="5" id="KW-0804">Transcription</keyword>
<dbReference type="PANTHER" id="PTHR30346">
    <property type="entry name" value="TRANSCRIPTIONAL DUAL REGULATOR HCAR-RELATED"/>
    <property type="match status" value="1"/>
</dbReference>
<reference evidence="7 8" key="1">
    <citation type="submission" date="2024-06" db="EMBL/GenBank/DDBJ databases">
        <title>Genomic Encyclopedia of Type Strains, Phase IV (KMG-IV): sequencing the most valuable type-strain genomes for metagenomic binning, comparative biology and taxonomic classification.</title>
        <authorList>
            <person name="Goeker M."/>
        </authorList>
    </citation>
    <scope>NUCLEOTIDE SEQUENCE [LARGE SCALE GENOMIC DNA]</scope>
    <source>
        <strain evidence="7 8">DSM 28102</strain>
    </source>
</reference>
<feature type="domain" description="HTH lysR-type" evidence="6">
    <location>
        <begin position="2"/>
        <end position="59"/>
    </location>
</feature>
<evidence type="ECO:0000256" key="4">
    <source>
        <dbReference type="ARBA" id="ARBA00023159"/>
    </source>
</evidence>
<keyword evidence="3" id="KW-0238">DNA-binding</keyword>
<dbReference type="CDD" id="cd08411">
    <property type="entry name" value="PBP2_OxyR"/>
    <property type="match status" value="1"/>
</dbReference>
<proteinExistence type="inferred from homology"/>
<dbReference type="SUPFAM" id="SSF53850">
    <property type="entry name" value="Periplasmic binding protein-like II"/>
    <property type="match status" value="1"/>
</dbReference>
<evidence type="ECO:0000256" key="5">
    <source>
        <dbReference type="ARBA" id="ARBA00023163"/>
    </source>
</evidence>